<feature type="compositionally biased region" description="Polar residues" evidence="1">
    <location>
        <begin position="22"/>
        <end position="31"/>
    </location>
</feature>
<dbReference type="Proteomes" id="UP000009886">
    <property type="component" value="Unassembled WGS sequence"/>
</dbReference>
<dbReference type="AlphaFoldDB" id="K9G594"/>
<feature type="region of interest" description="Disordered" evidence="1">
    <location>
        <begin position="98"/>
        <end position="173"/>
    </location>
</feature>
<sequence length="257" mass="28863">MTSKSKPTMNPTVEDEVGDAHTNPNAQPNANDISVPWSELFLCDQIFSRHEAVLCSHLEMLSMVKEQIAPEVNGFQTVSSMVNKTVLAMNQLKIARKHMMSKTATPSTSSSSNSSNPTQSTDTEANTRKKRRRISRDTDTDRPGATDETRAPKRYRDSSFQPSTEQDGEFVSFSLGTEDISAEVQRRLKIKEEQRLKKENPKADKRKRDSLASDEGESPITSRPRRKRFRLGTAYQRSSDLADNDAGSPNKKRRTSP</sequence>
<organism evidence="2 3">
    <name type="scientific">Penicillium digitatum (strain Pd1 / CECT 20795)</name>
    <name type="common">Green mold</name>
    <dbReference type="NCBI Taxonomy" id="1170230"/>
    <lineage>
        <taxon>Eukaryota</taxon>
        <taxon>Fungi</taxon>
        <taxon>Dikarya</taxon>
        <taxon>Ascomycota</taxon>
        <taxon>Pezizomycotina</taxon>
        <taxon>Eurotiomycetes</taxon>
        <taxon>Eurotiomycetidae</taxon>
        <taxon>Eurotiales</taxon>
        <taxon>Aspergillaceae</taxon>
        <taxon>Penicillium</taxon>
    </lineage>
</organism>
<dbReference type="EMBL" id="AKCU01000257">
    <property type="protein sequence ID" value="EKV16107.1"/>
    <property type="molecule type" value="Genomic_DNA"/>
</dbReference>
<evidence type="ECO:0000313" key="3">
    <source>
        <dbReference type="Proteomes" id="UP000009886"/>
    </source>
</evidence>
<evidence type="ECO:0000256" key="1">
    <source>
        <dbReference type="SAM" id="MobiDB-lite"/>
    </source>
</evidence>
<proteinExistence type="predicted"/>
<feature type="region of interest" description="Disordered" evidence="1">
    <location>
        <begin position="192"/>
        <end position="257"/>
    </location>
</feature>
<dbReference type="KEGG" id="pdp:PDIP_37760"/>
<protein>
    <submittedName>
        <fullName evidence="2">Uncharacterized protein</fullName>
    </submittedName>
</protein>
<feature type="compositionally biased region" description="Basic and acidic residues" evidence="1">
    <location>
        <begin position="135"/>
        <end position="157"/>
    </location>
</feature>
<feature type="compositionally biased region" description="Low complexity" evidence="1">
    <location>
        <begin position="101"/>
        <end position="123"/>
    </location>
</feature>
<feature type="compositionally biased region" description="Polar residues" evidence="1">
    <location>
        <begin position="1"/>
        <end position="11"/>
    </location>
</feature>
<reference evidence="3" key="1">
    <citation type="journal article" date="2012" name="BMC Genomics">
        <title>Genome sequence of the necrotrophic fungus Penicillium digitatum, the main postharvest pathogen of citrus.</title>
        <authorList>
            <person name="Marcet-Houben M."/>
            <person name="Ballester A.-R."/>
            <person name="de la Fuente B."/>
            <person name="Harries E."/>
            <person name="Marcos J.F."/>
            <person name="Gonzalez-Candelas L."/>
            <person name="Gabaldon T."/>
        </authorList>
    </citation>
    <scope>NUCLEOTIDE SEQUENCE [LARGE SCALE GENOMIC DNA]</scope>
    <source>
        <strain evidence="3">Pd1 / CECT 20795</strain>
    </source>
</reference>
<comment type="caution">
    <text evidence="2">The sequence shown here is derived from an EMBL/GenBank/DDBJ whole genome shotgun (WGS) entry which is preliminary data.</text>
</comment>
<evidence type="ECO:0000313" key="2">
    <source>
        <dbReference type="EMBL" id="EKV16107.1"/>
    </source>
</evidence>
<dbReference type="OrthoDB" id="4509809at2759"/>
<gene>
    <name evidence="2" type="ORF">PDIP_37760</name>
</gene>
<feature type="region of interest" description="Disordered" evidence="1">
    <location>
        <begin position="1"/>
        <end position="31"/>
    </location>
</feature>
<name>K9G594_PEND1</name>
<dbReference type="HOGENOM" id="CLU_1098812_0_0_1"/>
<accession>K9G594</accession>
<dbReference type="VEuPathDB" id="FungiDB:PDIP_37760"/>
<feature type="compositionally biased region" description="Basic and acidic residues" evidence="1">
    <location>
        <begin position="192"/>
        <end position="211"/>
    </location>
</feature>